<gene>
    <name evidence="1" type="ORF">NCTC13291_03432</name>
</gene>
<dbReference type="Gene3D" id="3.60.20.10">
    <property type="entry name" value="Glutamine Phosphoribosylpyrophosphate, subunit 1, domain 1"/>
    <property type="match status" value="1"/>
</dbReference>
<accession>A0A379N6I6</accession>
<evidence type="ECO:0000313" key="2">
    <source>
        <dbReference type="Proteomes" id="UP000254919"/>
    </source>
</evidence>
<dbReference type="PANTHER" id="PTHR39328">
    <property type="entry name" value="BLL2871 PROTEIN"/>
    <property type="match status" value="1"/>
</dbReference>
<proteinExistence type="predicted"/>
<dbReference type="AlphaFoldDB" id="A0A379N6I6"/>
<dbReference type="Pfam" id="PF06267">
    <property type="entry name" value="DUF1028"/>
    <property type="match status" value="1"/>
</dbReference>
<evidence type="ECO:0000313" key="1">
    <source>
        <dbReference type="EMBL" id="SUE41825.1"/>
    </source>
</evidence>
<name>A0A379N6I6_9PROT</name>
<protein>
    <submittedName>
        <fullName evidence="1">Family of uncharacterized function (DUF1028)</fullName>
    </submittedName>
</protein>
<dbReference type="Proteomes" id="UP000254919">
    <property type="component" value="Unassembled WGS sequence"/>
</dbReference>
<reference evidence="1 2" key="1">
    <citation type="submission" date="2018-06" db="EMBL/GenBank/DDBJ databases">
        <authorList>
            <consortium name="Pathogen Informatics"/>
            <person name="Doyle S."/>
        </authorList>
    </citation>
    <scope>NUCLEOTIDE SEQUENCE [LARGE SCALE GENOMIC DNA]</scope>
    <source>
        <strain evidence="1 2">NCTC13291</strain>
    </source>
</reference>
<sequence length="263" mass="28136">MGAGGIDFAVLRKDSSLRRERDCAVTWSIVAHDPHRETFAVAVTTCNLAVGASCPFVRAGVGAVPTQSFTNRYLGPAVLDGIGAGLHPAAAIEQALAGDDGRELRQVHAVDRQGRVAAWTGRHCVAWAGHSGAPHVSFAGNMLSGPAVLQDTEAAFAVHGGLSLPRRLVQALMAGEAAGGDRRGRQSAALVMVSTEDFPDLDLRVDDHVEPLPELRRLLGLWERQREPGLAEAPRRADPAGLTDLDTIEARWIERGLDLRFPR</sequence>
<dbReference type="PANTHER" id="PTHR39328:SF1">
    <property type="entry name" value="BLL2871 PROTEIN"/>
    <property type="match status" value="1"/>
</dbReference>
<dbReference type="SUPFAM" id="SSF56235">
    <property type="entry name" value="N-terminal nucleophile aminohydrolases (Ntn hydrolases)"/>
    <property type="match status" value="1"/>
</dbReference>
<organism evidence="1 2">
    <name type="scientific">Roseomonas mucosa</name>
    <dbReference type="NCBI Taxonomy" id="207340"/>
    <lineage>
        <taxon>Bacteria</taxon>
        <taxon>Pseudomonadati</taxon>
        <taxon>Pseudomonadota</taxon>
        <taxon>Alphaproteobacteria</taxon>
        <taxon>Acetobacterales</taxon>
        <taxon>Roseomonadaceae</taxon>
        <taxon>Roseomonas</taxon>
    </lineage>
</organism>
<dbReference type="InterPro" id="IPR010430">
    <property type="entry name" value="DUF1028"/>
</dbReference>
<dbReference type="EMBL" id="UGVN01000001">
    <property type="protein sequence ID" value="SUE41825.1"/>
    <property type="molecule type" value="Genomic_DNA"/>
</dbReference>
<dbReference type="InterPro" id="IPR029055">
    <property type="entry name" value="Ntn_hydrolases_N"/>
</dbReference>